<dbReference type="OrthoDB" id="4540855at2"/>
<keyword evidence="2" id="KW-1185">Reference proteome</keyword>
<dbReference type="SUPFAM" id="SSF81301">
    <property type="entry name" value="Nucleotidyltransferase"/>
    <property type="match status" value="1"/>
</dbReference>
<dbReference type="Gene3D" id="3.30.460.10">
    <property type="entry name" value="Beta Polymerase, domain 2"/>
    <property type="match status" value="1"/>
</dbReference>
<sequence length="278" mass="30208">MEANQRAAFATARALRRRFVRDAGYGLAYGSHPAGTATPRSDLDLVLIGPQPIADDELAQLIEAVCDLHRVHGFDLDTEVDYAVKVYASFADVDAAVSLSCFDTNADGHLSVSAVVVEPWFLNSRTFAHRLLLNALTSPHVFLGGDAITYRRHRERAEHAVALLAITLLGEATSITLDETITAVTIGPQQATGEDFLGYTPNRHLAATLRRGLARLARHGILRHLDGTRFEPDYGACLTAIEQLRAPRRPGATDVLTRQLLGPGTMHAEKEGLLSDEP</sequence>
<evidence type="ECO:0000313" key="1">
    <source>
        <dbReference type="EMBL" id="GDY31815.1"/>
    </source>
</evidence>
<dbReference type="InterPro" id="IPR043519">
    <property type="entry name" value="NT_sf"/>
</dbReference>
<evidence type="ECO:0000313" key="2">
    <source>
        <dbReference type="Proteomes" id="UP000298860"/>
    </source>
</evidence>
<gene>
    <name evidence="1" type="ORF">GTS_34480</name>
</gene>
<name>A0A4D4J564_9PSEU</name>
<protein>
    <submittedName>
        <fullName evidence="1">Uncharacterized protein</fullName>
    </submittedName>
</protein>
<reference evidence="2" key="1">
    <citation type="submission" date="2019-04" db="EMBL/GenBank/DDBJ databases">
        <title>Draft genome sequence of Pseudonocardiaceae bacterium SL3-2-4.</title>
        <authorList>
            <person name="Ningsih F."/>
            <person name="Yokota A."/>
            <person name="Sakai Y."/>
            <person name="Nanatani K."/>
            <person name="Yabe S."/>
            <person name="Oetari A."/>
            <person name="Sjamsuridzal W."/>
        </authorList>
    </citation>
    <scope>NUCLEOTIDE SEQUENCE [LARGE SCALE GENOMIC DNA]</scope>
    <source>
        <strain evidence="2">SL3-2-4</strain>
    </source>
</reference>
<organism evidence="1 2">
    <name type="scientific">Gandjariella thermophila</name>
    <dbReference type="NCBI Taxonomy" id="1931992"/>
    <lineage>
        <taxon>Bacteria</taxon>
        <taxon>Bacillati</taxon>
        <taxon>Actinomycetota</taxon>
        <taxon>Actinomycetes</taxon>
        <taxon>Pseudonocardiales</taxon>
        <taxon>Pseudonocardiaceae</taxon>
        <taxon>Gandjariella</taxon>
    </lineage>
</organism>
<dbReference type="RefSeq" id="WP_137814873.1">
    <property type="nucleotide sequence ID" value="NZ_BJFL01000018.1"/>
</dbReference>
<proteinExistence type="predicted"/>
<dbReference type="Proteomes" id="UP000298860">
    <property type="component" value="Unassembled WGS sequence"/>
</dbReference>
<comment type="caution">
    <text evidence="1">The sequence shown here is derived from an EMBL/GenBank/DDBJ whole genome shotgun (WGS) entry which is preliminary data.</text>
</comment>
<accession>A0A4D4J564</accession>
<dbReference type="EMBL" id="BJFL01000018">
    <property type="protein sequence ID" value="GDY31815.1"/>
    <property type="molecule type" value="Genomic_DNA"/>
</dbReference>
<dbReference type="CDD" id="cd05403">
    <property type="entry name" value="NT_KNTase_like"/>
    <property type="match status" value="1"/>
</dbReference>
<dbReference type="AlphaFoldDB" id="A0A4D4J564"/>